<organism evidence="1 2">
    <name type="scientific">Lysinibacillus zambalensis</name>
    <dbReference type="NCBI Taxonomy" id="3160866"/>
    <lineage>
        <taxon>Bacteria</taxon>
        <taxon>Bacillati</taxon>
        <taxon>Bacillota</taxon>
        <taxon>Bacilli</taxon>
        <taxon>Bacillales</taxon>
        <taxon>Bacillaceae</taxon>
        <taxon>Lysinibacillus</taxon>
    </lineage>
</organism>
<keyword evidence="2" id="KW-1185">Reference proteome</keyword>
<reference evidence="1 2" key="1">
    <citation type="submission" date="2024-06" db="EMBL/GenBank/DDBJ databases">
        <title>Lysinibacillus zambalefons sp. nov., a Novel Firmicute Isolated from the Poon Bato Zambales Hyperalkaline Spring.</title>
        <authorList>
            <person name="Aja J.A."/>
            <person name="Lazaro J.E.H."/>
            <person name="Llorin L.D."/>
            <person name="Lim K.R."/>
            <person name="Teodosio J."/>
            <person name="Dalisay D.S."/>
        </authorList>
    </citation>
    <scope>NUCLEOTIDE SEQUENCE [LARGE SCALE GENOMIC DNA]</scope>
    <source>
        <strain evidence="1 2">M3</strain>
    </source>
</reference>
<evidence type="ECO:0000313" key="1">
    <source>
        <dbReference type="EMBL" id="MEQ6356560.1"/>
    </source>
</evidence>
<gene>
    <name evidence="1" type="ORF">ABNX05_18210</name>
</gene>
<dbReference type="Proteomes" id="UP001478862">
    <property type="component" value="Unassembled WGS sequence"/>
</dbReference>
<dbReference type="EMBL" id="JBEGDG010000015">
    <property type="protein sequence ID" value="MEQ6356560.1"/>
    <property type="molecule type" value="Genomic_DNA"/>
</dbReference>
<proteinExistence type="predicted"/>
<protein>
    <submittedName>
        <fullName evidence="1">Uncharacterized protein</fullName>
    </submittedName>
</protein>
<evidence type="ECO:0000313" key="2">
    <source>
        <dbReference type="Proteomes" id="UP001478862"/>
    </source>
</evidence>
<comment type="caution">
    <text evidence="1">The sequence shown here is derived from an EMBL/GenBank/DDBJ whole genome shotgun (WGS) entry which is preliminary data.</text>
</comment>
<accession>A0ABV1MVM3</accession>
<name>A0ABV1MVM3_9BACI</name>
<dbReference type="RefSeq" id="WP_349661006.1">
    <property type="nucleotide sequence ID" value="NZ_JBEGDG010000015.1"/>
</dbReference>
<sequence>MLFQNSGNLKAIELPFNWNADYTDGTYLSEYDLQTQKKNDFYKIKRENVVRFGVFGQNMKFFFEIDGSFNLAGKRYEIEYHLENGEVLPLTRNFFKKDLITYKQAFTDLNGIEGVQRSDVASINFGYKTNFVKDELNMFFQPIVVLPVGQAPFIEVKITTSTDLNGHLVFKNRGVEVERFEAPLKAHNSGQINWNIK</sequence>